<proteinExistence type="predicted"/>
<name>A0A1G6HIJ8_9GAMM</name>
<reference evidence="2" key="1">
    <citation type="submission" date="2016-09" db="EMBL/GenBank/DDBJ databases">
        <authorList>
            <person name="Varghese N."/>
            <person name="Submissions S."/>
        </authorList>
    </citation>
    <scope>NUCLEOTIDE SEQUENCE [LARGE SCALE GENOMIC DNA]</scope>
    <source>
        <strain evidence="2">ANC 4422</strain>
    </source>
</reference>
<evidence type="ECO:0000313" key="1">
    <source>
        <dbReference type="EMBL" id="SDB94089.1"/>
    </source>
</evidence>
<dbReference type="Proteomes" id="UP000242501">
    <property type="component" value="Unassembled WGS sequence"/>
</dbReference>
<dbReference type="InterPro" id="IPR029044">
    <property type="entry name" value="Nucleotide-diphossugar_trans"/>
</dbReference>
<dbReference type="AlphaFoldDB" id="A0A1G6HIJ8"/>
<sequence>MKLIDSNIEKSTFFQFFTLVTRFDEYQEMVKSAKNAGFQDSAFYYFDNKNINDFDAFSGINHAIKLCTSKYLIFCHQDILFNFDTKDHLLQKIEELETIDPSWAVIGNAGRTRKGQPIIKITDPHGEEQTQGPLPSEVMSVDENFMIINMKNNLSATTTLKGFHLYGLDLCQNAEYLGLKSYVIDFHLLHKSKGNIDQSFFNSRKEYIQLQQRRKKLKWFFTTCTRFCVTSSVLWNAILNNKVILKLLTSLLRRQK</sequence>
<dbReference type="RefSeq" id="WP_092748127.1">
    <property type="nucleotide sequence ID" value="NZ_FMYL01000006.1"/>
</dbReference>
<organism evidence="1 2">
    <name type="scientific">Acinetobacter boissieri</name>
    <dbReference type="NCBI Taxonomy" id="1219383"/>
    <lineage>
        <taxon>Bacteria</taxon>
        <taxon>Pseudomonadati</taxon>
        <taxon>Pseudomonadota</taxon>
        <taxon>Gammaproteobacteria</taxon>
        <taxon>Moraxellales</taxon>
        <taxon>Moraxellaceae</taxon>
        <taxon>Acinetobacter</taxon>
    </lineage>
</organism>
<dbReference type="EMBL" id="FMYL01000006">
    <property type="protein sequence ID" value="SDB94089.1"/>
    <property type="molecule type" value="Genomic_DNA"/>
</dbReference>
<dbReference type="Gene3D" id="3.90.550.10">
    <property type="entry name" value="Spore Coat Polysaccharide Biosynthesis Protein SpsA, Chain A"/>
    <property type="match status" value="1"/>
</dbReference>
<dbReference type="STRING" id="1219383.SAMN05421733_10640"/>
<keyword evidence="2" id="KW-1185">Reference proteome</keyword>
<accession>A0A1G6HIJ8</accession>
<evidence type="ECO:0008006" key="3">
    <source>
        <dbReference type="Google" id="ProtNLM"/>
    </source>
</evidence>
<gene>
    <name evidence="1" type="ORF">SAMN05421733_10640</name>
</gene>
<dbReference type="OrthoDB" id="7851643at2"/>
<evidence type="ECO:0000313" key="2">
    <source>
        <dbReference type="Proteomes" id="UP000242501"/>
    </source>
</evidence>
<protein>
    <recommendedName>
        <fullName evidence="3">Glycosyltransferase like family protein</fullName>
    </recommendedName>
</protein>